<protein>
    <submittedName>
        <fullName evidence="2">Uncharacterized protein</fullName>
    </submittedName>
</protein>
<evidence type="ECO:0000256" key="1">
    <source>
        <dbReference type="SAM" id="MobiDB-lite"/>
    </source>
</evidence>
<comment type="caution">
    <text evidence="2">The sequence shown here is derived from an EMBL/GenBank/DDBJ whole genome shotgun (WGS) entry which is preliminary data.</text>
</comment>
<name>A0A4C1Y0W4_EUMVA</name>
<dbReference type="AlphaFoldDB" id="A0A4C1Y0W4"/>
<evidence type="ECO:0000313" key="3">
    <source>
        <dbReference type="Proteomes" id="UP000299102"/>
    </source>
</evidence>
<reference evidence="2 3" key="1">
    <citation type="journal article" date="2019" name="Commun. Biol.">
        <title>The bagworm genome reveals a unique fibroin gene that provides high tensile strength.</title>
        <authorList>
            <person name="Kono N."/>
            <person name="Nakamura H."/>
            <person name="Ohtoshi R."/>
            <person name="Tomita M."/>
            <person name="Numata K."/>
            <person name="Arakawa K."/>
        </authorList>
    </citation>
    <scope>NUCLEOTIDE SEQUENCE [LARGE SCALE GENOMIC DNA]</scope>
</reference>
<proteinExistence type="predicted"/>
<keyword evidence="3" id="KW-1185">Reference proteome</keyword>
<gene>
    <name evidence="2" type="ORF">EVAR_23328_1</name>
</gene>
<organism evidence="2 3">
    <name type="scientific">Eumeta variegata</name>
    <name type="common">Bagworm moth</name>
    <name type="synonym">Eumeta japonica</name>
    <dbReference type="NCBI Taxonomy" id="151549"/>
    <lineage>
        <taxon>Eukaryota</taxon>
        <taxon>Metazoa</taxon>
        <taxon>Ecdysozoa</taxon>
        <taxon>Arthropoda</taxon>
        <taxon>Hexapoda</taxon>
        <taxon>Insecta</taxon>
        <taxon>Pterygota</taxon>
        <taxon>Neoptera</taxon>
        <taxon>Endopterygota</taxon>
        <taxon>Lepidoptera</taxon>
        <taxon>Glossata</taxon>
        <taxon>Ditrysia</taxon>
        <taxon>Tineoidea</taxon>
        <taxon>Psychidae</taxon>
        <taxon>Oiketicinae</taxon>
        <taxon>Eumeta</taxon>
    </lineage>
</organism>
<feature type="region of interest" description="Disordered" evidence="1">
    <location>
        <begin position="200"/>
        <end position="228"/>
    </location>
</feature>
<accession>A0A4C1Y0W4</accession>
<dbReference type="EMBL" id="BGZK01001003">
    <property type="protein sequence ID" value="GBP68177.1"/>
    <property type="molecule type" value="Genomic_DNA"/>
</dbReference>
<evidence type="ECO:0000313" key="2">
    <source>
        <dbReference type="EMBL" id="GBP68177.1"/>
    </source>
</evidence>
<dbReference type="Proteomes" id="UP000299102">
    <property type="component" value="Unassembled WGS sequence"/>
</dbReference>
<sequence>MAYRSGIPQCGLIIILFFNLRSRVKSPSGGAGIPTSQALRRRAARSWMCQRPPERDAAGARSALEVCHPFGSPVVRPSRSGLKLDENVAVPKRSCYRLGGAGVRYRNRTRARERHIARLLLRMKLTQHNQRNLKPGRGRRRGNRARVSAIGAIGTGKRPEVDVSAKERGAAPPAAAVVVDVHHFIFICYSSNCMKNKEMGGRGRVAPHAPTTGKSTAGKQSALRRRDTGRRTYTNIQGNLLKLLRLAFILQSFVKADVSGELSVACARRQGRRDADPTRAVRRRANRPCSRASCELPRCRENGGILFDCASNCNVCL</sequence>